<dbReference type="OrthoDB" id="327939at2"/>
<feature type="transmembrane region" description="Helical" evidence="1">
    <location>
        <begin position="99"/>
        <end position="118"/>
    </location>
</feature>
<feature type="transmembrane region" description="Helical" evidence="1">
    <location>
        <begin position="67"/>
        <end position="87"/>
    </location>
</feature>
<keyword evidence="1" id="KW-1133">Transmembrane helix</keyword>
<evidence type="ECO:0000256" key="1">
    <source>
        <dbReference type="SAM" id="Phobius"/>
    </source>
</evidence>
<evidence type="ECO:0000313" key="2">
    <source>
        <dbReference type="EMBL" id="AZQ44293.1"/>
    </source>
</evidence>
<organism evidence="2 3">
    <name type="scientific">Nonlabens ponticola</name>
    <dbReference type="NCBI Taxonomy" id="2496866"/>
    <lineage>
        <taxon>Bacteria</taxon>
        <taxon>Pseudomonadati</taxon>
        <taxon>Bacteroidota</taxon>
        <taxon>Flavobacteriia</taxon>
        <taxon>Flavobacteriales</taxon>
        <taxon>Flavobacteriaceae</taxon>
        <taxon>Nonlabens</taxon>
    </lineage>
</organism>
<keyword evidence="1" id="KW-0812">Transmembrane</keyword>
<gene>
    <name evidence="2" type="ORF">EJ995_08615</name>
</gene>
<accession>A0A3S9MZ08</accession>
<dbReference type="KEGG" id="noj:EJ995_08615"/>
<keyword evidence="3" id="KW-1185">Reference proteome</keyword>
<name>A0A3S9MZ08_9FLAO</name>
<reference evidence="2 3" key="1">
    <citation type="submission" date="2018-12" db="EMBL/GenBank/DDBJ databases">
        <title>Complete genome of Nonlabens sp. MJ115.</title>
        <authorList>
            <person name="Choi H.S."/>
            <person name="Jung J."/>
        </authorList>
    </citation>
    <scope>NUCLEOTIDE SEQUENCE [LARGE SCALE GENOMIC DNA]</scope>
    <source>
        <strain evidence="2 3">MJ115</strain>
    </source>
</reference>
<sequence>MNWSKVSVFAFIIFYGVAGVVHFVNPEVYFPVIPDWLGDPAIINYLAGATELLVAILVIFNRTRKTAGLLAVAMLLAFTISHIYFIMNDSCAGDLCLDPWIGWARLIVIHPLLIWWAYGVSKYGGARL</sequence>
<dbReference type="Proteomes" id="UP000279600">
    <property type="component" value="Chromosome"/>
</dbReference>
<protein>
    <recommendedName>
        <fullName evidence="4">DoxX family membrane protein</fullName>
    </recommendedName>
</protein>
<proteinExistence type="predicted"/>
<dbReference type="EMBL" id="CP034549">
    <property type="protein sequence ID" value="AZQ44293.1"/>
    <property type="molecule type" value="Genomic_DNA"/>
</dbReference>
<evidence type="ECO:0008006" key="4">
    <source>
        <dbReference type="Google" id="ProtNLM"/>
    </source>
</evidence>
<keyword evidence="1" id="KW-0472">Membrane</keyword>
<feature type="transmembrane region" description="Helical" evidence="1">
    <location>
        <begin position="42"/>
        <end position="60"/>
    </location>
</feature>
<dbReference type="AlphaFoldDB" id="A0A3S9MZ08"/>
<evidence type="ECO:0000313" key="3">
    <source>
        <dbReference type="Proteomes" id="UP000279600"/>
    </source>
</evidence>
<dbReference type="RefSeq" id="WP_126447588.1">
    <property type="nucleotide sequence ID" value="NZ_CP034549.1"/>
</dbReference>